<name>A0A7W5FGU8_9ACTN</name>
<dbReference type="RefSeq" id="WP_229795330.1">
    <property type="nucleotide sequence ID" value="NZ_BMPW01000019.1"/>
</dbReference>
<dbReference type="Proteomes" id="UP000590749">
    <property type="component" value="Unassembled WGS sequence"/>
</dbReference>
<protein>
    <recommendedName>
        <fullName evidence="4">Protein-L-isoaspartate O-methyltransferase</fullName>
        <ecNumber evidence="3">2.1.1.77</ecNumber>
    </recommendedName>
    <alternativeName>
        <fullName evidence="11">L-isoaspartyl protein carboxyl methyltransferase</fullName>
    </alternativeName>
    <alternativeName>
        <fullName evidence="9">Protein L-isoaspartyl methyltransferase</fullName>
    </alternativeName>
    <alternativeName>
        <fullName evidence="10">Protein-beta-aspartate methyltransferase</fullName>
    </alternativeName>
</protein>
<evidence type="ECO:0000256" key="3">
    <source>
        <dbReference type="ARBA" id="ARBA00011890"/>
    </source>
</evidence>
<dbReference type="InterPro" id="IPR000682">
    <property type="entry name" value="PCMT"/>
</dbReference>
<keyword evidence="14" id="KW-1185">Reference proteome</keyword>
<dbReference type="GO" id="GO:0032259">
    <property type="term" value="P:methylation"/>
    <property type="evidence" value="ECO:0007669"/>
    <property type="project" value="UniProtKB-KW"/>
</dbReference>
<evidence type="ECO:0000256" key="12">
    <source>
        <dbReference type="SAM" id="MobiDB-lite"/>
    </source>
</evidence>
<evidence type="ECO:0000313" key="13">
    <source>
        <dbReference type="EMBL" id="MBB3097810.1"/>
    </source>
</evidence>
<evidence type="ECO:0000256" key="5">
    <source>
        <dbReference type="ARBA" id="ARBA00022490"/>
    </source>
</evidence>
<comment type="caution">
    <text evidence="13">The sequence shown here is derived from an EMBL/GenBank/DDBJ whole genome shotgun (WGS) entry which is preliminary data.</text>
</comment>
<organism evidence="13 14">
    <name type="scientific">Actinoplanes campanulatus</name>
    <dbReference type="NCBI Taxonomy" id="113559"/>
    <lineage>
        <taxon>Bacteria</taxon>
        <taxon>Bacillati</taxon>
        <taxon>Actinomycetota</taxon>
        <taxon>Actinomycetes</taxon>
        <taxon>Micromonosporales</taxon>
        <taxon>Micromonosporaceae</taxon>
        <taxon>Actinoplanes</taxon>
    </lineage>
</organism>
<keyword evidence="8" id="KW-0949">S-adenosyl-L-methionine</keyword>
<dbReference type="CDD" id="cd02440">
    <property type="entry name" value="AdoMet_MTases"/>
    <property type="match status" value="1"/>
</dbReference>
<keyword evidence="5" id="KW-0963">Cytoplasm</keyword>
<keyword evidence="7 13" id="KW-0808">Transferase</keyword>
<dbReference type="GO" id="GO:0005737">
    <property type="term" value="C:cytoplasm"/>
    <property type="evidence" value="ECO:0007669"/>
    <property type="project" value="UniProtKB-SubCell"/>
</dbReference>
<comment type="similarity">
    <text evidence="2">Belongs to the methyltransferase superfamily. L-isoaspartyl/D-aspartyl protein methyltransferase family.</text>
</comment>
<gene>
    <name evidence="13" type="ORF">FHR83_005494</name>
</gene>
<feature type="region of interest" description="Disordered" evidence="12">
    <location>
        <begin position="1"/>
        <end position="28"/>
    </location>
</feature>
<dbReference type="EMBL" id="JACHXF010000012">
    <property type="protein sequence ID" value="MBB3097810.1"/>
    <property type="molecule type" value="Genomic_DNA"/>
</dbReference>
<dbReference type="InterPro" id="IPR029063">
    <property type="entry name" value="SAM-dependent_MTases_sf"/>
</dbReference>
<keyword evidence="6 13" id="KW-0489">Methyltransferase</keyword>
<dbReference type="Gene3D" id="3.40.50.150">
    <property type="entry name" value="Vaccinia Virus protein VP39"/>
    <property type="match status" value="1"/>
</dbReference>
<feature type="region of interest" description="Disordered" evidence="12">
    <location>
        <begin position="365"/>
        <end position="398"/>
    </location>
</feature>
<evidence type="ECO:0000256" key="1">
    <source>
        <dbReference type="ARBA" id="ARBA00004496"/>
    </source>
</evidence>
<reference evidence="13 14" key="1">
    <citation type="submission" date="2020-08" db="EMBL/GenBank/DDBJ databases">
        <title>Genomic Encyclopedia of Type Strains, Phase III (KMG-III): the genomes of soil and plant-associated and newly described type strains.</title>
        <authorList>
            <person name="Whitman W."/>
        </authorList>
    </citation>
    <scope>NUCLEOTIDE SEQUENCE [LARGE SCALE GENOMIC DNA]</scope>
    <source>
        <strain evidence="13 14">CECT 3287</strain>
    </source>
</reference>
<evidence type="ECO:0000313" key="14">
    <source>
        <dbReference type="Proteomes" id="UP000590749"/>
    </source>
</evidence>
<evidence type="ECO:0000256" key="6">
    <source>
        <dbReference type="ARBA" id="ARBA00022603"/>
    </source>
</evidence>
<evidence type="ECO:0000256" key="7">
    <source>
        <dbReference type="ARBA" id="ARBA00022679"/>
    </source>
</evidence>
<dbReference type="PANTHER" id="PTHR11579:SF0">
    <property type="entry name" value="PROTEIN-L-ISOASPARTATE(D-ASPARTATE) O-METHYLTRANSFERASE"/>
    <property type="match status" value="1"/>
</dbReference>
<dbReference type="AlphaFoldDB" id="A0A7W5FGU8"/>
<evidence type="ECO:0000256" key="2">
    <source>
        <dbReference type="ARBA" id="ARBA00005369"/>
    </source>
</evidence>
<evidence type="ECO:0000256" key="9">
    <source>
        <dbReference type="ARBA" id="ARBA00030757"/>
    </source>
</evidence>
<dbReference type="EC" id="2.1.1.77" evidence="3"/>
<evidence type="ECO:0000256" key="4">
    <source>
        <dbReference type="ARBA" id="ARBA00013346"/>
    </source>
</evidence>
<dbReference type="PANTHER" id="PTHR11579">
    <property type="entry name" value="PROTEIN-L-ISOASPARTATE O-METHYLTRANSFERASE"/>
    <property type="match status" value="1"/>
</dbReference>
<evidence type="ECO:0000256" key="10">
    <source>
        <dbReference type="ARBA" id="ARBA00031323"/>
    </source>
</evidence>
<sequence>MAATASTADQAHQPTIATPANGGAMTDLDDAFDAEPAEAFHRHERWGETVHRSTPESIRRELAALQVQPGDRVLEVGTGSGYSAALLARLCAPGGRVTSVDISDELIRRARAIHAERGITGVDFRVGDGLAGVPADGPVDRVVAWCAPPRLCRSWTEQVVDGGRLVACLPIAALPSITLIATITVTAGRPRIEAVTGGGYAQSTPTAVDDAQTVPGRFVDYCDDQPDPSWIGICWRAADNPQHTGASNALHQLLNPGYTAMYRQMEQDWRSWYTWTAALSDPQLSAVSLRNEIRGLGHTTSRSAAMILTDGAIVADREDSPSLFALRAWLARWEQDGRPVPESFPCTLVPYDGPDLPGWNLQVSQGAVTSRPGNAAGQGFPAGPGPGQANHRGAKTLP</sequence>
<feature type="compositionally biased region" description="Polar residues" evidence="12">
    <location>
        <begin position="1"/>
        <end position="18"/>
    </location>
</feature>
<proteinExistence type="inferred from homology"/>
<dbReference type="SUPFAM" id="SSF53335">
    <property type="entry name" value="S-adenosyl-L-methionine-dependent methyltransferases"/>
    <property type="match status" value="1"/>
</dbReference>
<dbReference type="Pfam" id="PF01135">
    <property type="entry name" value="PCMT"/>
    <property type="match status" value="1"/>
</dbReference>
<accession>A0A7W5FGU8</accession>
<dbReference type="GO" id="GO:0004719">
    <property type="term" value="F:protein-L-isoaspartate (D-aspartate) O-methyltransferase activity"/>
    <property type="evidence" value="ECO:0007669"/>
    <property type="project" value="UniProtKB-EC"/>
</dbReference>
<comment type="subcellular location">
    <subcellularLocation>
        <location evidence="1">Cytoplasm</location>
    </subcellularLocation>
</comment>
<evidence type="ECO:0000256" key="11">
    <source>
        <dbReference type="ARBA" id="ARBA00031350"/>
    </source>
</evidence>
<evidence type="ECO:0000256" key="8">
    <source>
        <dbReference type="ARBA" id="ARBA00022691"/>
    </source>
</evidence>